<dbReference type="Proteomes" id="UP000632138">
    <property type="component" value="Unassembled WGS sequence"/>
</dbReference>
<comment type="caution">
    <text evidence="2">The sequence shown here is derived from an EMBL/GenBank/DDBJ whole genome shotgun (WGS) entry which is preliminary data.</text>
</comment>
<feature type="transmembrane region" description="Helical" evidence="1">
    <location>
        <begin position="56"/>
        <end position="79"/>
    </location>
</feature>
<organism evidence="2 3">
    <name type="scientific">Paractinoplanes ovalisporus</name>
    <dbReference type="NCBI Taxonomy" id="2810368"/>
    <lineage>
        <taxon>Bacteria</taxon>
        <taxon>Bacillati</taxon>
        <taxon>Actinomycetota</taxon>
        <taxon>Actinomycetes</taxon>
        <taxon>Micromonosporales</taxon>
        <taxon>Micromonosporaceae</taxon>
        <taxon>Paractinoplanes</taxon>
    </lineage>
</organism>
<feature type="transmembrane region" description="Helical" evidence="1">
    <location>
        <begin position="20"/>
        <end position="50"/>
    </location>
</feature>
<reference evidence="2 3" key="1">
    <citation type="submission" date="2021-01" db="EMBL/GenBank/DDBJ databases">
        <title>Actinoplanes sp. nov. LDG1-06 isolated from lichen.</title>
        <authorList>
            <person name="Saeng-In P."/>
            <person name="Phongsopitanun W."/>
            <person name="Kanchanasin P."/>
            <person name="Yuki M."/>
            <person name="Kudo T."/>
            <person name="Ohkuma M."/>
            <person name="Tanasupawat S."/>
        </authorList>
    </citation>
    <scope>NUCLEOTIDE SEQUENCE [LARGE SCALE GENOMIC DNA]</scope>
    <source>
        <strain evidence="2 3">LDG1-06</strain>
    </source>
</reference>
<proteinExistence type="predicted"/>
<dbReference type="RefSeq" id="WP_203375421.1">
    <property type="nucleotide sequence ID" value="NZ_JAENHP010000002.1"/>
</dbReference>
<gene>
    <name evidence="2" type="ORF">JIG36_08175</name>
</gene>
<keyword evidence="1" id="KW-0472">Membrane</keyword>
<keyword evidence="1" id="KW-0812">Transmembrane</keyword>
<name>A0ABS2A6U0_9ACTN</name>
<evidence type="ECO:0000313" key="3">
    <source>
        <dbReference type="Proteomes" id="UP000632138"/>
    </source>
</evidence>
<dbReference type="EMBL" id="JAENHP010000002">
    <property type="protein sequence ID" value="MBM2615541.1"/>
    <property type="molecule type" value="Genomic_DNA"/>
</dbReference>
<sequence length="83" mass="8148">MTQVTTRRSGSITGARVCTILAFVFAAVAVLFIPVVFGLAAVVLGLVGGFLGDRPLGWYAAAAGAAGGILGVVLGALVMNAAA</sequence>
<keyword evidence="3" id="KW-1185">Reference proteome</keyword>
<protein>
    <submittedName>
        <fullName evidence="2">Uncharacterized protein</fullName>
    </submittedName>
</protein>
<evidence type="ECO:0000256" key="1">
    <source>
        <dbReference type="SAM" id="Phobius"/>
    </source>
</evidence>
<accession>A0ABS2A6U0</accession>
<keyword evidence="1" id="KW-1133">Transmembrane helix</keyword>
<evidence type="ECO:0000313" key="2">
    <source>
        <dbReference type="EMBL" id="MBM2615541.1"/>
    </source>
</evidence>